<dbReference type="AlphaFoldDB" id="A0A7W8EZD3"/>
<keyword evidence="2" id="KW-1185">Reference proteome</keyword>
<comment type="caution">
    <text evidence="1">The sequence shown here is derived from an EMBL/GenBank/DDBJ whole genome shotgun (WGS) entry which is preliminary data.</text>
</comment>
<dbReference type="Proteomes" id="UP000549009">
    <property type="component" value="Unassembled WGS sequence"/>
</dbReference>
<name>A0A7W8EZD3_STRST</name>
<reference evidence="1 2" key="1">
    <citation type="submission" date="2020-08" db="EMBL/GenBank/DDBJ databases">
        <title>Genomic Encyclopedia of Type Strains, Phase III (KMG-III): the genomes of soil and plant-associated and newly described type strains.</title>
        <authorList>
            <person name="Whitman W."/>
        </authorList>
    </citation>
    <scope>NUCLEOTIDE SEQUENCE [LARGE SCALE GENOMIC DNA]</scope>
    <source>
        <strain evidence="1 2">CECT 3146</strain>
    </source>
</reference>
<proteinExistence type="predicted"/>
<protein>
    <submittedName>
        <fullName evidence="1">Uncharacterized protein</fullName>
    </submittedName>
</protein>
<sequence length="142" mass="15295">MQLLPDGEQMERRHRQLVRHIERHISTGLAGTAPRHALPNEQAPPGSWDGAFLPGSALVGRSGAVGIIAELGEVHVQVRLERLGHDGDVVGGVLTEPADVLRQVRRGLGQVLRLDLLPRGLELANDLGDVEGVLEDHTVGQQ</sequence>
<accession>A0A7W8EZD3</accession>
<dbReference type="EMBL" id="JACHJD010000039">
    <property type="protein sequence ID" value="MBB5109796.1"/>
    <property type="molecule type" value="Genomic_DNA"/>
</dbReference>
<evidence type="ECO:0000313" key="1">
    <source>
        <dbReference type="EMBL" id="MBB5109796.1"/>
    </source>
</evidence>
<organism evidence="1 2">
    <name type="scientific">Streptomyces spectabilis</name>
    <dbReference type="NCBI Taxonomy" id="68270"/>
    <lineage>
        <taxon>Bacteria</taxon>
        <taxon>Bacillati</taxon>
        <taxon>Actinomycetota</taxon>
        <taxon>Actinomycetes</taxon>
        <taxon>Kitasatosporales</taxon>
        <taxon>Streptomycetaceae</taxon>
        <taxon>Streptomyces</taxon>
    </lineage>
</organism>
<dbReference type="RefSeq" id="WP_184926805.1">
    <property type="nucleotide sequence ID" value="NZ_BMSQ01000045.1"/>
</dbReference>
<gene>
    <name evidence="1" type="ORF">FHS40_008926</name>
</gene>
<evidence type="ECO:0000313" key="2">
    <source>
        <dbReference type="Proteomes" id="UP000549009"/>
    </source>
</evidence>